<dbReference type="InterPro" id="IPR016181">
    <property type="entry name" value="Acyl_CoA_acyltransferase"/>
</dbReference>
<name>K9WGS6_9CYAN</name>
<dbReference type="InterPro" id="IPR051531">
    <property type="entry name" value="N-acetyltransferase"/>
</dbReference>
<dbReference type="PANTHER" id="PTHR43792">
    <property type="entry name" value="GNAT FAMILY, PUTATIVE (AFU_ORTHOLOGUE AFUA_3G00765)-RELATED-RELATED"/>
    <property type="match status" value="1"/>
</dbReference>
<dbReference type="Pfam" id="PF13302">
    <property type="entry name" value="Acetyltransf_3"/>
    <property type="match status" value="1"/>
</dbReference>
<evidence type="ECO:0000259" key="1">
    <source>
        <dbReference type="PROSITE" id="PS51186"/>
    </source>
</evidence>
<sequence length="187" mass="21171">MTPFRITTERLEVIAGTLELAQAEISDRAKFAQLLNARVPDTWPPEFNDHETMSFFLQRLEEAPDQIGWWAWYFVLNSQVKNERILIGNGGFKGKPTSDGTVEIGYSVLKEFQNLGYGTEAIQALIDWAFNHAEVQRVIAETLPELKPSQRLLEKCQFTNIGEGSEAGSIRFELLRRYSGDGEMGRG</sequence>
<dbReference type="PROSITE" id="PS51186">
    <property type="entry name" value="GNAT"/>
    <property type="match status" value="1"/>
</dbReference>
<dbReference type="GO" id="GO:0016747">
    <property type="term" value="F:acyltransferase activity, transferring groups other than amino-acyl groups"/>
    <property type="evidence" value="ECO:0007669"/>
    <property type="project" value="InterPro"/>
</dbReference>
<keyword evidence="2" id="KW-0687">Ribonucleoprotein</keyword>
<dbReference type="CDD" id="cd04301">
    <property type="entry name" value="NAT_SF"/>
    <property type="match status" value="1"/>
</dbReference>
<protein>
    <submittedName>
        <fullName evidence="2">Acetyltransferase, ribosomal protein N-acetylase</fullName>
    </submittedName>
</protein>
<accession>K9WGS6</accession>
<dbReference type="eggNOG" id="COG1670">
    <property type="taxonomic scope" value="Bacteria"/>
</dbReference>
<proteinExistence type="predicted"/>
<organism evidence="2 3">
    <name type="scientific">Allocoleopsis franciscana PCC 7113</name>
    <dbReference type="NCBI Taxonomy" id="1173027"/>
    <lineage>
        <taxon>Bacteria</taxon>
        <taxon>Bacillati</taxon>
        <taxon>Cyanobacteriota</taxon>
        <taxon>Cyanophyceae</taxon>
        <taxon>Coleofasciculales</taxon>
        <taxon>Coleofasciculaceae</taxon>
        <taxon>Allocoleopsis</taxon>
        <taxon>Allocoleopsis franciscana</taxon>
    </lineage>
</organism>
<reference evidence="2 3" key="1">
    <citation type="submission" date="2012-06" db="EMBL/GenBank/DDBJ databases">
        <title>Finished chromosome of genome of Microcoleus sp. PCC 7113.</title>
        <authorList>
            <consortium name="US DOE Joint Genome Institute"/>
            <person name="Gugger M."/>
            <person name="Coursin T."/>
            <person name="Rippka R."/>
            <person name="Tandeau De Marsac N."/>
            <person name="Huntemann M."/>
            <person name="Wei C.-L."/>
            <person name="Han J."/>
            <person name="Detter J.C."/>
            <person name="Han C."/>
            <person name="Tapia R."/>
            <person name="Chen A."/>
            <person name="Kyrpides N."/>
            <person name="Mavromatis K."/>
            <person name="Markowitz V."/>
            <person name="Szeto E."/>
            <person name="Ivanova N."/>
            <person name="Pagani I."/>
            <person name="Pati A."/>
            <person name="Goodwin L."/>
            <person name="Nordberg H.P."/>
            <person name="Cantor M.N."/>
            <person name="Hua S.X."/>
            <person name="Woyke T."/>
            <person name="Kerfeld C.A."/>
        </authorList>
    </citation>
    <scope>NUCLEOTIDE SEQUENCE [LARGE SCALE GENOMIC DNA]</scope>
    <source>
        <strain evidence="2 3">PCC 7113</strain>
    </source>
</reference>
<dbReference type="GO" id="GO:0005840">
    <property type="term" value="C:ribosome"/>
    <property type="evidence" value="ECO:0007669"/>
    <property type="project" value="UniProtKB-KW"/>
</dbReference>
<keyword evidence="2" id="KW-0689">Ribosomal protein</keyword>
<dbReference type="Gene3D" id="3.40.630.30">
    <property type="match status" value="1"/>
</dbReference>
<keyword evidence="3" id="KW-1185">Reference proteome</keyword>
<dbReference type="InterPro" id="IPR000182">
    <property type="entry name" value="GNAT_dom"/>
</dbReference>
<dbReference type="KEGG" id="mic:Mic7113_3868"/>
<dbReference type="AlphaFoldDB" id="K9WGS6"/>
<keyword evidence="2" id="KW-0808">Transferase</keyword>
<dbReference type="Proteomes" id="UP000010471">
    <property type="component" value="Chromosome"/>
</dbReference>
<evidence type="ECO:0000313" key="2">
    <source>
        <dbReference type="EMBL" id="AFZ19580.1"/>
    </source>
</evidence>
<evidence type="ECO:0000313" key="3">
    <source>
        <dbReference type="Proteomes" id="UP000010471"/>
    </source>
</evidence>
<dbReference type="SUPFAM" id="SSF55729">
    <property type="entry name" value="Acyl-CoA N-acyltransferases (Nat)"/>
    <property type="match status" value="1"/>
</dbReference>
<dbReference type="PANTHER" id="PTHR43792:SF13">
    <property type="entry name" value="ACETYLTRANSFERASE"/>
    <property type="match status" value="1"/>
</dbReference>
<dbReference type="STRING" id="1173027.Mic7113_3868"/>
<gene>
    <name evidence="2" type="ORF">Mic7113_3868</name>
</gene>
<feature type="domain" description="N-acetyltransferase" evidence="1">
    <location>
        <begin position="18"/>
        <end position="187"/>
    </location>
</feature>
<dbReference type="HOGENOM" id="CLU_013985_28_0_3"/>
<dbReference type="RefSeq" id="WP_015183719.1">
    <property type="nucleotide sequence ID" value="NC_019738.1"/>
</dbReference>
<dbReference type="EMBL" id="CP003630">
    <property type="protein sequence ID" value="AFZ19580.1"/>
    <property type="molecule type" value="Genomic_DNA"/>
</dbReference>
<dbReference type="OrthoDB" id="452315at2"/>